<reference evidence="2 3" key="1">
    <citation type="submission" date="2019-05" db="EMBL/GenBank/DDBJ databases">
        <title>Another draft genome of Portunus trituberculatus and its Hox gene families provides insights of decapod evolution.</title>
        <authorList>
            <person name="Jeong J.-H."/>
            <person name="Song I."/>
            <person name="Kim S."/>
            <person name="Choi T."/>
            <person name="Kim D."/>
            <person name="Ryu S."/>
            <person name="Kim W."/>
        </authorList>
    </citation>
    <scope>NUCLEOTIDE SEQUENCE [LARGE SCALE GENOMIC DNA]</scope>
    <source>
        <tissue evidence="2">Muscle</tissue>
    </source>
</reference>
<dbReference type="Pfam" id="PF00651">
    <property type="entry name" value="BTB"/>
    <property type="match status" value="1"/>
</dbReference>
<feature type="domain" description="BTB" evidence="1">
    <location>
        <begin position="5"/>
        <end position="46"/>
    </location>
</feature>
<dbReference type="EMBL" id="VSRR010023332">
    <property type="protein sequence ID" value="MPC65401.1"/>
    <property type="molecule type" value="Genomic_DNA"/>
</dbReference>
<name>A0A5B7GYG3_PORTR</name>
<dbReference type="AlphaFoldDB" id="A0A5B7GYG3"/>
<sequence length="53" mass="5656">MGWRQVVALLHFMYCGEVVVEEDHLVDLLNAASSLSVTGLSHVTSALVSSQVG</sequence>
<dbReference type="Proteomes" id="UP000324222">
    <property type="component" value="Unassembled WGS sequence"/>
</dbReference>
<comment type="caution">
    <text evidence="2">The sequence shown here is derived from an EMBL/GenBank/DDBJ whole genome shotgun (WGS) entry which is preliminary data.</text>
</comment>
<dbReference type="SUPFAM" id="SSF54695">
    <property type="entry name" value="POZ domain"/>
    <property type="match status" value="1"/>
</dbReference>
<accession>A0A5B7GYG3</accession>
<organism evidence="2 3">
    <name type="scientific">Portunus trituberculatus</name>
    <name type="common">Swimming crab</name>
    <name type="synonym">Neptunus trituberculatus</name>
    <dbReference type="NCBI Taxonomy" id="210409"/>
    <lineage>
        <taxon>Eukaryota</taxon>
        <taxon>Metazoa</taxon>
        <taxon>Ecdysozoa</taxon>
        <taxon>Arthropoda</taxon>
        <taxon>Crustacea</taxon>
        <taxon>Multicrustacea</taxon>
        <taxon>Malacostraca</taxon>
        <taxon>Eumalacostraca</taxon>
        <taxon>Eucarida</taxon>
        <taxon>Decapoda</taxon>
        <taxon>Pleocyemata</taxon>
        <taxon>Brachyura</taxon>
        <taxon>Eubrachyura</taxon>
        <taxon>Portunoidea</taxon>
        <taxon>Portunidae</taxon>
        <taxon>Portuninae</taxon>
        <taxon>Portunus</taxon>
    </lineage>
</organism>
<evidence type="ECO:0000313" key="2">
    <source>
        <dbReference type="EMBL" id="MPC65401.1"/>
    </source>
</evidence>
<protein>
    <recommendedName>
        <fullName evidence="1">BTB domain-containing protein</fullName>
    </recommendedName>
</protein>
<dbReference type="InterPro" id="IPR000210">
    <property type="entry name" value="BTB/POZ_dom"/>
</dbReference>
<evidence type="ECO:0000313" key="3">
    <source>
        <dbReference type="Proteomes" id="UP000324222"/>
    </source>
</evidence>
<proteinExistence type="predicted"/>
<dbReference type="InterPro" id="IPR011333">
    <property type="entry name" value="SKP1/BTB/POZ_sf"/>
</dbReference>
<gene>
    <name evidence="2" type="ORF">E2C01_059535</name>
</gene>
<dbReference type="Gene3D" id="3.30.710.10">
    <property type="entry name" value="Potassium Channel Kv1.1, Chain A"/>
    <property type="match status" value="1"/>
</dbReference>
<keyword evidence="3" id="KW-1185">Reference proteome</keyword>
<evidence type="ECO:0000259" key="1">
    <source>
        <dbReference type="Pfam" id="PF00651"/>
    </source>
</evidence>